<reference evidence="1 2" key="1">
    <citation type="journal article" date="2018" name="Evol. Lett.">
        <title>Horizontal gene cluster transfer increased hallucinogenic mushroom diversity.</title>
        <authorList>
            <person name="Reynolds H.T."/>
            <person name="Vijayakumar V."/>
            <person name="Gluck-Thaler E."/>
            <person name="Korotkin H.B."/>
            <person name="Matheny P.B."/>
            <person name="Slot J.C."/>
        </authorList>
    </citation>
    <scope>NUCLEOTIDE SEQUENCE [LARGE SCALE GENOMIC DNA]</scope>
    <source>
        <strain evidence="1 2">2631</strain>
    </source>
</reference>
<dbReference type="EMBL" id="NHYD01001821">
    <property type="protein sequence ID" value="PPQ89811.1"/>
    <property type="molecule type" value="Genomic_DNA"/>
</dbReference>
<accession>A0A409XGD0</accession>
<evidence type="ECO:0000313" key="2">
    <source>
        <dbReference type="Proteomes" id="UP000283269"/>
    </source>
</evidence>
<evidence type="ECO:0000313" key="1">
    <source>
        <dbReference type="EMBL" id="PPQ89811.1"/>
    </source>
</evidence>
<dbReference type="Proteomes" id="UP000283269">
    <property type="component" value="Unassembled WGS sequence"/>
</dbReference>
<gene>
    <name evidence="1" type="ORF">CVT25_007416</name>
</gene>
<dbReference type="AlphaFoldDB" id="A0A409XGD0"/>
<organism evidence="1 2">
    <name type="scientific">Psilocybe cyanescens</name>
    <dbReference type="NCBI Taxonomy" id="93625"/>
    <lineage>
        <taxon>Eukaryota</taxon>
        <taxon>Fungi</taxon>
        <taxon>Dikarya</taxon>
        <taxon>Basidiomycota</taxon>
        <taxon>Agaricomycotina</taxon>
        <taxon>Agaricomycetes</taxon>
        <taxon>Agaricomycetidae</taxon>
        <taxon>Agaricales</taxon>
        <taxon>Agaricineae</taxon>
        <taxon>Strophariaceae</taxon>
        <taxon>Psilocybe</taxon>
    </lineage>
</organism>
<sequence length="132" mass="14893">MYMICIVDYLADGDNDLDHRAEQWSCAVIDGENKRSGVRHDELLPRGAPHLSQPAKFIEQASSNLRLDSHAINHCELFPDLLLLTDNSNQDFLRVPRYLQDSSLQAAVCLSASMFGNCRDTQWAMSEDAMHV</sequence>
<comment type="caution">
    <text evidence="1">The sequence shown here is derived from an EMBL/GenBank/DDBJ whole genome shotgun (WGS) entry which is preliminary data.</text>
</comment>
<name>A0A409XGD0_PSICY</name>
<dbReference type="InParanoid" id="A0A409XGD0"/>
<proteinExistence type="predicted"/>
<protein>
    <submittedName>
        <fullName evidence="1">Uncharacterized protein</fullName>
    </submittedName>
</protein>
<keyword evidence="2" id="KW-1185">Reference proteome</keyword>